<evidence type="ECO:0000256" key="8">
    <source>
        <dbReference type="PROSITE-ProRule" id="PRU00042"/>
    </source>
</evidence>
<feature type="domain" description="C2H2-type" evidence="10">
    <location>
        <begin position="201"/>
        <end position="225"/>
    </location>
</feature>
<keyword evidence="2" id="KW-0479">Metal-binding</keyword>
<dbReference type="SMART" id="SM00355">
    <property type="entry name" value="ZnF_C2H2"/>
    <property type="match status" value="5"/>
</dbReference>
<comment type="similarity">
    <text evidence="7">Belongs to the snail C2H2-type zinc-finger protein family.</text>
</comment>
<dbReference type="OrthoDB" id="7852576at2759"/>
<evidence type="ECO:0000259" key="10">
    <source>
        <dbReference type="PROSITE" id="PS50157"/>
    </source>
</evidence>
<evidence type="ECO:0000256" key="9">
    <source>
        <dbReference type="SAM" id="MobiDB-lite"/>
    </source>
</evidence>
<sequence length="416" mass="47195">MKVNVCFVCLKTVKNSAFKRNADGKDVDDLNFKFWRFAGGSDPPFLQAGELKLMESSESRVSHKLEQGLSHRWLNSKVKSQEALPEILIHRVKLPPSFATLLKTSRSRYSRSFLEADRNPIQIQLLNAMLPRTQSNESHSDSQSDREPASIKSNAKSPRAHHQPPKEENRKQNQCQHCGKVLISSQRLRHHIFQVHRGHPFQCAECSKSFKTKAALKDHAIRTHSETIKLTRHINFTHSDKRYKCDECGVELKSKVLLNNHIIAFHKPEAHGCAECGKVFKSRTSSTDISSSVPRASFYVRTSKTPGADNHFRTVVRWDDTAGPDADGKFPCPKYLKLHPSARLTPKDQVCPHCGKTLATGYIPIHIKLVHPELAPEPRARVQCPSCLEGFYTKRQLEKHLLECAGRNNHRSEQNT</sequence>
<dbReference type="OMA" id="SCEECRI"/>
<evidence type="ECO:0000256" key="7">
    <source>
        <dbReference type="ARBA" id="ARBA00037948"/>
    </source>
</evidence>
<gene>
    <name evidence="11" type="ORF">Ocin01_18888</name>
</gene>
<keyword evidence="4 8" id="KW-0863">Zinc-finger</keyword>
<evidence type="ECO:0000256" key="5">
    <source>
        <dbReference type="ARBA" id="ARBA00022833"/>
    </source>
</evidence>
<dbReference type="AlphaFoldDB" id="A0A1D2M496"/>
<feature type="domain" description="C2H2-type" evidence="10">
    <location>
        <begin position="173"/>
        <end position="201"/>
    </location>
</feature>
<proteinExistence type="inferred from homology"/>
<dbReference type="PROSITE" id="PS50157">
    <property type="entry name" value="ZINC_FINGER_C2H2_2"/>
    <property type="match status" value="3"/>
</dbReference>
<dbReference type="InterPro" id="IPR013087">
    <property type="entry name" value="Znf_C2H2_type"/>
</dbReference>
<dbReference type="GO" id="GO:0005634">
    <property type="term" value="C:nucleus"/>
    <property type="evidence" value="ECO:0007669"/>
    <property type="project" value="UniProtKB-SubCell"/>
</dbReference>
<keyword evidence="5" id="KW-0862">Zinc</keyword>
<dbReference type="InterPro" id="IPR050527">
    <property type="entry name" value="Snail/Krueppel_Znf"/>
</dbReference>
<feature type="compositionally biased region" description="Basic and acidic residues" evidence="9">
    <location>
        <begin position="138"/>
        <end position="149"/>
    </location>
</feature>
<dbReference type="Proteomes" id="UP000094527">
    <property type="component" value="Unassembled WGS sequence"/>
</dbReference>
<dbReference type="Pfam" id="PF00096">
    <property type="entry name" value="zf-C2H2"/>
    <property type="match status" value="1"/>
</dbReference>
<dbReference type="GO" id="GO:0000981">
    <property type="term" value="F:DNA-binding transcription factor activity, RNA polymerase II-specific"/>
    <property type="evidence" value="ECO:0007669"/>
    <property type="project" value="TreeGrafter"/>
</dbReference>
<comment type="subcellular location">
    <subcellularLocation>
        <location evidence="1">Nucleus</location>
    </subcellularLocation>
</comment>
<dbReference type="PANTHER" id="PTHR24388:SF54">
    <property type="entry name" value="PROTEIN ESCARGOT"/>
    <property type="match status" value="1"/>
</dbReference>
<dbReference type="Gene3D" id="3.30.160.60">
    <property type="entry name" value="Classic Zinc Finger"/>
    <property type="match status" value="2"/>
</dbReference>
<reference evidence="11 12" key="1">
    <citation type="journal article" date="2016" name="Genome Biol. Evol.">
        <title>Gene Family Evolution Reflects Adaptation to Soil Environmental Stressors in the Genome of the Collembolan Orchesella cincta.</title>
        <authorList>
            <person name="Faddeeva-Vakhrusheva A."/>
            <person name="Derks M.F."/>
            <person name="Anvar S.Y."/>
            <person name="Agamennone V."/>
            <person name="Suring W."/>
            <person name="Smit S."/>
            <person name="van Straalen N.M."/>
            <person name="Roelofs D."/>
        </authorList>
    </citation>
    <scope>NUCLEOTIDE SEQUENCE [LARGE SCALE GENOMIC DNA]</scope>
    <source>
        <tissue evidence="11">Mixed pool</tissue>
    </source>
</reference>
<evidence type="ECO:0000313" key="12">
    <source>
        <dbReference type="Proteomes" id="UP000094527"/>
    </source>
</evidence>
<dbReference type="GO" id="GO:0008270">
    <property type="term" value="F:zinc ion binding"/>
    <property type="evidence" value="ECO:0007669"/>
    <property type="project" value="UniProtKB-KW"/>
</dbReference>
<dbReference type="GO" id="GO:0000978">
    <property type="term" value="F:RNA polymerase II cis-regulatory region sequence-specific DNA binding"/>
    <property type="evidence" value="ECO:0007669"/>
    <property type="project" value="TreeGrafter"/>
</dbReference>
<keyword evidence="12" id="KW-1185">Reference proteome</keyword>
<evidence type="ECO:0000256" key="2">
    <source>
        <dbReference type="ARBA" id="ARBA00022723"/>
    </source>
</evidence>
<feature type="region of interest" description="Disordered" evidence="9">
    <location>
        <begin position="132"/>
        <end position="175"/>
    </location>
</feature>
<dbReference type="PANTHER" id="PTHR24388">
    <property type="entry name" value="ZINC FINGER PROTEIN"/>
    <property type="match status" value="1"/>
</dbReference>
<comment type="caution">
    <text evidence="11">The sequence shown here is derived from an EMBL/GenBank/DDBJ whole genome shotgun (WGS) entry which is preliminary data.</text>
</comment>
<evidence type="ECO:0000256" key="4">
    <source>
        <dbReference type="ARBA" id="ARBA00022771"/>
    </source>
</evidence>
<dbReference type="STRING" id="48709.A0A1D2M496"/>
<evidence type="ECO:0000256" key="3">
    <source>
        <dbReference type="ARBA" id="ARBA00022737"/>
    </source>
</evidence>
<evidence type="ECO:0000256" key="6">
    <source>
        <dbReference type="ARBA" id="ARBA00023242"/>
    </source>
</evidence>
<name>A0A1D2M496_ORCCI</name>
<dbReference type="EMBL" id="LJIJ01004675">
    <property type="protein sequence ID" value="ODM87793.1"/>
    <property type="molecule type" value="Genomic_DNA"/>
</dbReference>
<evidence type="ECO:0000313" key="11">
    <source>
        <dbReference type="EMBL" id="ODM87793.1"/>
    </source>
</evidence>
<organism evidence="11 12">
    <name type="scientific">Orchesella cincta</name>
    <name type="common">Springtail</name>
    <name type="synonym">Podura cincta</name>
    <dbReference type="NCBI Taxonomy" id="48709"/>
    <lineage>
        <taxon>Eukaryota</taxon>
        <taxon>Metazoa</taxon>
        <taxon>Ecdysozoa</taxon>
        <taxon>Arthropoda</taxon>
        <taxon>Hexapoda</taxon>
        <taxon>Collembola</taxon>
        <taxon>Entomobryomorpha</taxon>
        <taxon>Entomobryoidea</taxon>
        <taxon>Orchesellidae</taxon>
        <taxon>Orchesellinae</taxon>
        <taxon>Orchesella</taxon>
    </lineage>
</organism>
<dbReference type="PROSITE" id="PS00028">
    <property type="entry name" value="ZINC_FINGER_C2H2_1"/>
    <property type="match status" value="2"/>
</dbReference>
<dbReference type="SUPFAM" id="SSF57667">
    <property type="entry name" value="beta-beta-alpha zinc fingers"/>
    <property type="match status" value="2"/>
</dbReference>
<keyword evidence="3" id="KW-0677">Repeat</keyword>
<evidence type="ECO:0000256" key="1">
    <source>
        <dbReference type="ARBA" id="ARBA00004123"/>
    </source>
</evidence>
<protein>
    <submittedName>
        <fullName evidence="11">Putative zinc finger protein</fullName>
    </submittedName>
</protein>
<dbReference type="InterPro" id="IPR036236">
    <property type="entry name" value="Znf_C2H2_sf"/>
</dbReference>
<feature type="domain" description="C2H2-type" evidence="10">
    <location>
        <begin position="243"/>
        <end position="271"/>
    </location>
</feature>
<accession>A0A1D2M496</accession>
<keyword evidence="6" id="KW-0539">Nucleus</keyword>